<dbReference type="AlphaFoldDB" id="A0A848LS68"/>
<evidence type="ECO:0008006" key="3">
    <source>
        <dbReference type="Google" id="ProtNLM"/>
    </source>
</evidence>
<sequence length="106" mass="12160">MANMVIAVYRPREGHEARLLEVVREHVPALRRLGLATARPPVVLRAKDGSLLEIFEWVSAEAVEKAHHHPEVQKLWARFEEVCEWTPLGALEEAKVPFSHFDLVEF</sequence>
<dbReference type="RefSeq" id="WP_169349677.1">
    <property type="nucleotide sequence ID" value="NZ_JABBJJ010000245.1"/>
</dbReference>
<organism evidence="1 2">
    <name type="scientific">Pyxidicoccus fallax</name>
    <dbReference type="NCBI Taxonomy" id="394095"/>
    <lineage>
        <taxon>Bacteria</taxon>
        <taxon>Pseudomonadati</taxon>
        <taxon>Myxococcota</taxon>
        <taxon>Myxococcia</taxon>
        <taxon>Myxococcales</taxon>
        <taxon>Cystobacterineae</taxon>
        <taxon>Myxococcaceae</taxon>
        <taxon>Pyxidicoccus</taxon>
    </lineage>
</organism>
<evidence type="ECO:0000313" key="1">
    <source>
        <dbReference type="EMBL" id="NMO20462.1"/>
    </source>
</evidence>
<dbReference type="Proteomes" id="UP000518300">
    <property type="component" value="Unassembled WGS sequence"/>
</dbReference>
<name>A0A848LS68_9BACT</name>
<accession>A0A848LS68</accession>
<reference evidence="1 2" key="1">
    <citation type="submission" date="2020-04" db="EMBL/GenBank/DDBJ databases">
        <title>Draft genome of Pyxidicoccus fallax type strain.</title>
        <authorList>
            <person name="Whitworth D.E."/>
        </authorList>
    </citation>
    <scope>NUCLEOTIDE SEQUENCE [LARGE SCALE GENOMIC DNA]</scope>
    <source>
        <strain evidence="1 2">DSM 14698</strain>
    </source>
</reference>
<dbReference type="SUPFAM" id="SSF54909">
    <property type="entry name" value="Dimeric alpha+beta barrel"/>
    <property type="match status" value="1"/>
</dbReference>
<keyword evidence="2" id="KW-1185">Reference proteome</keyword>
<evidence type="ECO:0000313" key="2">
    <source>
        <dbReference type="Proteomes" id="UP000518300"/>
    </source>
</evidence>
<comment type="caution">
    <text evidence="1">The sequence shown here is derived from an EMBL/GenBank/DDBJ whole genome shotgun (WGS) entry which is preliminary data.</text>
</comment>
<proteinExistence type="predicted"/>
<gene>
    <name evidence="1" type="ORF">HG543_37220</name>
</gene>
<dbReference type="InterPro" id="IPR011008">
    <property type="entry name" value="Dimeric_a/b-barrel"/>
</dbReference>
<dbReference type="EMBL" id="JABBJJ010000245">
    <property type="protein sequence ID" value="NMO20462.1"/>
    <property type="molecule type" value="Genomic_DNA"/>
</dbReference>
<protein>
    <recommendedName>
        <fullName evidence="3">ABM domain-containing protein</fullName>
    </recommendedName>
</protein>